<dbReference type="EMBL" id="BSYO01000016">
    <property type="protein sequence ID" value="GMH16527.1"/>
    <property type="molecule type" value="Genomic_DNA"/>
</dbReference>
<keyword evidence="1" id="KW-0863">Zinc-finger</keyword>
<comment type="domain">
    <text evidence="1">The PHD-type zinc finger mediates the binding to H3K4me3.</text>
</comment>
<dbReference type="AlphaFoldDB" id="A0AAD3XT07"/>
<proteinExistence type="inferred from homology"/>
<comment type="subunit">
    <text evidence="1">Interacts with H3K4me3 and to a lesser extent with H3K4me2.</text>
</comment>
<keyword evidence="1" id="KW-0862">Zinc</keyword>
<evidence type="ECO:0000256" key="2">
    <source>
        <dbReference type="SAM" id="MobiDB-lite"/>
    </source>
</evidence>
<keyword evidence="1" id="KW-0804">Transcription</keyword>
<sequence length="143" mass="15956">MSYYHDLHRPLRSPSMKKNSNSSAILWKVNLHTEEVPSDLPEPASCINFARDGIFGFNKAYRKCLFNLINDLPTIFEVVTETAKKQSEEKPSVLNHCSSTSKSNSKGGSCSEGLQAEHGDGFAEEDDDEDCTLQMPVTLQLCR</sequence>
<dbReference type="Pfam" id="PF12165">
    <property type="entry name" value="Alfin"/>
    <property type="match status" value="1"/>
</dbReference>
<keyword evidence="5" id="KW-1185">Reference proteome</keyword>
<keyword evidence="1" id="KW-0539">Nucleus</keyword>
<evidence type="ECO:0000256" key="1">
    <source>
        <dbReference type="RuleBase" id="RU369089"/>
    </source>
</evidence>
<dbReference type="GO" id="GO:0008270">
    <property type="term" value="F:zinc ion binding"/>
    <property type="evidence" value="ECO:0007669"/>
    <property type="project" value="UniProtKB-KW"/>
</dbReference>
<evidence type="ECO:0000313" key="5">
    <source>
        <dbReference type="Proteomes" id="UP001279734"/>
    </source>
</evidence>
<name>A0AAD3XT07_NEPGR</name>
<keyword evidence="1" id="KW-0479">Metal-binding</keyword>
<comment type="similarity">
    <text evidence="1">Belongs to the Alfin family.</text>
</comment>
<feature type="compositionally biased region" description="Low complexity" evidence="2">
    <location>
        <begin position="97"/>
        <end position="111"/>
    </location>
</feature>
<dbReference type="GO" id="GO:0006355">
    <property type="term" value="P:regulation of DNA-templated transcription"/>
    <property type="evidence" value="ECO:0007669"/>
    <property type="project" value="UniProtKB-UniRule"/>
</dbReference>
<organism evidence="4 5">
    <name type="scientific">Nepenthes gracilis</name>
    <name type="common">Slender pitcher plant</name>
    <dbReference type="NCBI Taxonomy" id="150966"/>
    <lineage>
        <taxon>Eukaryota</taxon>
        <taxon>Viridiplantae</taxon>
        <taxon>Streptophyta</taxon>
        <taxon>Embryophyta</taxon>
        <taxon>Tracheophyta</taxon>
        <taxon>Spermatophyta</taxon>
        <taxon>Magnoliopsida</taxon>
        <taxon>eudicotyledons</taxon>
        <taxon>Gunneridae</taxon>
        <taxon>Pentapetalae</taxon>
        <taxon>Caryophyllales</taxon>
        <taxon>Nepenthaceae</taxon>
        <taxon>Nepenthes</taxon>
    </lineage>
</organism>
<feature type="domain" description="Alfin N-terminal" evidence="3">
    <location>
        <begin position="26"/>
        <end position="54"/>
    </location>
</feature>
<feature type="region of interest" description="Disordered" evidence="2">
    <location>
        <begin position="85"/>
        <end position="129"/>
    </location>
</feature>
<dbReference type="GO" id="GO:0003712">
    <property type="term" value="F:transcription coregulator activity"/>
    <property type="evidence" value="ECO:0007669"/>
    <property type="project" value="TreeGrafter"/>
</dbReference>
<dbReference type="Proteomes" id="UP001279734">
    <property type="component" value="Unassembled WGS sequence"/>
</dbReference>
<dbReference type="InterPro" id="IPR045104">
    <property type="entry name" value="Alfin"/>
</dbReference>
<comment type="caution">
    <text evidence="4">The sequence shown here is derived from an EMBL/GenBank/DDBJ whole genome shotgun (WGS) entry which is preliminary data.</text>
</comment>
<reference evidence="4" key="1">
    <citation type="submission" date="2023-05" db="EMBL/GenBank/DDBJ databases">
        <title>Nepenthes gracilis genome sequencing.</title>
        <authorList>
            <person name="Fukushima K."/>
        </authorList>
    </citation>
    <scope>NUCLEOTIDE SEQUENCE</scope>
    <source>
        <strain evidence="4">SING2019-196</strain>
    </source>
</reference>
<accession>A0AAD3XT07</accession>
<dbReference type="GO" id="GO:0042393">
    <property type="term" value="F:histone binding"/>
    <property type="evidence" value="ECO:0007669"/>
    <property type="project" value="UniProtKB-UniRule"/>
</dbReference>
<dbReference type="GO" id="GO:0006325">
    <property type="term" value="P:chromatin organization"/>
    <property type="evidence" value="ECO:0007669"/>
    <property type="project" value="UniProtKB-UniRule"/>
</dbReference>
<evidence type="ECO:0000313" key="4">
    <source>
        <dbReference type="EMBL" id="GMH16527.1"/>
    </source>
</evidence>
<dbReference type="PANTHER" id="PTHR12321">
    <property type="entry name" value="CPG BINDING PROTEIN"/>
    <property type="match status" value="1"/>
</dbReference>
<comment type="function">
    <text evidence="1">Histone-binding component that specifically recognizes H3 tails trimethylated on 'Lys-4' (H3K4me3), which mark transcription start sites of virtually all active genes.</text>
</comment>
<protein>
    <recommendedName>
        <fullName evidence="1">PHD finger protein ALFIN-LIKE</fullName>
    </recommendedName>
</protein>
<keyword evidence="1" id="KW-0156">Chromatin regulator</keyword>
<dbReference type="PANTHER" id="PTHR12321:SF98">
    <property type="entry name" value="PHD FINGER PROTEIN ALFIN-LIKE 5"/>
    <property type="match status" value="1"/>
</dbReference>
<keyword evidence="1" id="KW-0805">Transcription regulation</keyword>
<gene>
    <name evidence="4" type="ORF">Nepgr_018368</name>
</gene>
<dbReference type="GO" id="GO:0005634">
    <property type="term" value="C:nucleus"/>
    <property type="evidence" value="ECO:0007669"/>
    <property type="project" value="UniProtKB-SubCell"/>
</dbReference>
<dbReference type="InterPro" id="IPR021998">
    <property type="entry name" value="Alfin_N"/>
</dbReference>
<dbReference type="GO" id="GO:0000976">
    <property type="term" value="F:transcription cis-regulatory region binding"/>
    <property type="evidence" value="ECO:0007669"/>
    <property type="project" value="TreeGrafter"/>
</dbReference>
<comment type="subcellular location">
    <subcellularLocation>
        <location evidence="1">Nucleus</location>
    </subcellularLocation>
</comment>
<evidence type="ECO:0000259" key="3">
    <source>
        <dbReference type="Pfam" id="PF12165"/>
    </source>
</evidence>